<organism evidence="7 8">
    <name type="scientific">Clostridium botulinum CFSAN001627</name>
    <dbReference type="NCBI Taxonomy" id="1232189"/>
    <lineage>
        <taxon>Bacteria</taxon>
        <taxon>Bacillati</taxon>
        <taxon>Bacillota</taxon>
        <taxon>Clostridia</taxon>
        <taxon>Eubacteriales</taxon>
        <taxon>Clostridiaceae</taxon>
        <taxon>Clostridium</taxon>
    </lineage>
</organism>
<dbReference type="EC" id="3.5.3.6" evidence="3"/>
<dbReference type="Gene3D" id="3.75.10.10">
    <property type="entry name" value="L-arginine/glycine Amidinotransferase, Chain A"/>
    <property type="match status" value="1"/>
</dbReference>
<dbReference type="PANTHER" id="PTHR47271:SF2">
    <property type="entry name" value="ARGININE DEIMINASE"/>
    <property type="match status" value="1"/>
</dbReference>
<reference evidence="7 8" key="1">
    <citation type="submission" date="2012-10" db="EMBL/GenBank/DDBJ databases">
        <authorList>
            <person name="Strain E.A."/>
            <person name="Brown E."/>
            <person name="Allard M.W."/>
            <person name="Gonzalez-Escalona N."/>
            <person name="Timme R."/>
        </authorList>
    </citation>
    <scope>NUCLEOTIDE SEQUENCE [LARGE SCALE GENOMIC DNA]</scope>
    <source>
        <strain evidence="7 8">CFSAN001627</strain>
    </source>
</reference>
<keyword evidence="4" id="KW-0056">Arginine metabolism</keyword>
<evidence type="ECO:0000313" key="7">
    <source>
        <dbReference type="EMBL" id="EKN37403.1"/>
    </source>
</evidence>
<dbReference type="AlphaFoldDB" id="M1ZRF2"/>
<evidence type="ECO:0000313" key="8">
    <source>
        <dbReference type="Proteomes" id="UP000011944"/>
    </source>
</evidence>
<dbReference type="GO" id="GO:0016990">
    <property type="term" value="F:arginine deiminase activity"/>
    <property type="evidence" value="ECO:0007669"/>
    <property type="project" value="UniProtKB-EC"/>
</dbReference>
<dbReference type="EMBL" id="AMXI01001608">
    <property type="protein sequence ID" value="EKN37403.1"/>
    <property type="molecule type" value="Genomic_DNA"/>
</dbReference>
<protein>
    <recommendedName>
        <fullName evidence="3">arginine deiminase</fullName>
        <ecNumber evidence="3">3.5.3.6</ecNumber>
    </recommendedName>
</protein>
<dbReference type="PANTHER" id="PTHR47271">
    <property type="entry name" value="ARGININE DEIMINASE"/>
    <property type="match status" value="1"/>
</dbReference>
<evidence type="ECO:0000256" key="6">
    <source>
        <dbReference type="ARBA" id="ARBA00049429"/>
    </source>
</evidence>
<dbReference type="UniPathway" id="UPA00254">
    <property type="reaction ID" value="UER00364"/>
</dbReference>
<dbReference type="SUPFAM" id="SSF55909">
    <property type="entry name" value="Pentein"/>
    <property type="match status" value="1"/>
</dbReference>
<dbReference type="InterPro" id="IPR003876">
    <property type="entry name" value="Arg_deiminase"/>
</dbReference>
<dbReference type="PRINTS" id="PR01466">
    <property type="entry name" value="ARGDEIMINASE"/>
</dbReference>
<name>M1ZRF2_CLOBO</name>
<reference evidence="7 8" key="2">
    <citation type="submission" date="2013-03" db="EMBL/GenBank/DDBJ databases">
        <title>Diversity in Clostridium botulinum.</title>
        <authorList>
            <person name="Timme R.E."/>
            <person name="Allard M."/>
            <person name="Luo Y."/>
            <person name="Strain E."/>
            <person name="Gonzalez-Escalona N."/>
            <person name="Brown E."/>
        </authorList>
    </citation>
    <scope>NUCLEOTIDE SEQUENCE [LARGE SCALE GENOMIC DNA]</scope>
    <source>
        <strain evidence="7 8">CFSAN001627</strain>
    </source>
</reference>
<evidence type="ECO:0000256" key="4">
    <source>
        <dbReference type="ARBA" id="ARBA00022503"/>
    </source>
</evidence>
<gene>
    <name evidence="7" type="ORF">CFSAN001627_25336</name>
</gene>
<evidence type="ECO:0000256" key="1">
    <source>
        <dbReference type="ARBA" id="ARBA00005213"/>
    </source>
</evidence>
<sequence>KVITYERNYVTNEILDKNNVEVLTIPSSELSRGRGGPRCMSMPLFRKDLK</sequence>
<proteinExistence type="inferred from homology"/>
<feature type="non-terminal residue" evidence="7">
    <location>
        <position position="1"/>
    </location>
</feature>
<comment type="pathway">
    <text evidence="1">Amino-acid degradation; L-arginine degradation via ADI pathway; carbamoyl phosphate from L-arginine: step 1/2.</text>
</comment>
<evidence type="ECO:0000256" key="2">
    <source>
        <dbReference type="ARBA" id="ARBA00010206"/>
    </source>
</evidence>
<evidence type="ECO:0000256" key="5">
    <source>
        <dbReference type="ARBA" id="ARBA00022801"/>
    </source>
</evidence>
<accession>M1ZRF2</accession>
<keyword evidence="5" id="KW-0378">Hydrolase</keyword>
<comment type="caution">
    <text evidence="7">The sequence shown here is derived from an EMBL/GenBank/DDBJ whole genome shotgun (WGS) entry which is preliminary data.</text>
</comment>
<dbReference type="GO" id="GO:0019546">
    <property type="term" value="P:L-arginine deiminase pathway"/>
    <property type="evidence" value="ECO:0007669"/>
    <property type="project" value="TreeGrafter"/>
</dbReference>
<comment type="catalytic activity">
    <reaction evidence="6">
        <text>L-arginine + H2O = L-citrulline + NH4(+)</text>
        <dbReference type="Rhea" id="RHEA:19597"/>
        <dbReference type="ChEBI" id="CHEBI:15377"/>
        <dbReference type="ChEBI" id="CHEBI:28938"/>
        <dbReference type="ChEBI" id="CHEBI:32682"/>
        <dbReference type="ChEBI" id="CHEBI:57743"/>
        <dbReference type="EC" id="3.5.3.6"/>
    </reaction>
</comment>
<comment type="similarity">
    <text evidence="2">Belongs to the arginine deiminase family.</text>
</comment>
<dbReference type="Pfam" id="PF02274">
    <property type="entry name" value="ADI"/>
    <property type="match status" value="1"/>
</dbReference>
<evidence type="ECO:0000256" key="3">
    <source>
        <dbReference type="ARBA" id="ARBA00012171"/>
    </source>
</evidence>
<dbReference type="Proteomes" id="UP000011944">
    <property type="component" value="Unassembled WGS sequence"/>
</dbReference>